<dbReference type="SUPFAM" id="SSF52540">
    <property type="entry name" value="P-loop containing nucleoside triphosphate hydrolases"/>
    <property type="match status" value="1"/>
</dbReference>
<dbReference type="GO" id="GO:0003924">
    <property type="term" value="F:GTPase activity"/>
    <property type="evidence" value="ECO:0007669"/>
    <property type="project" value="TreeGrafter"/>
</dbReference>
<dbReference type="VEuPathDB" id="MicrosporidiaDB:ECU10_0170"/>
<dbReference type="PANTHER" id="PTHR43134">
    <property type="entry name" value="SIGNAL RECOGNITION PARTICLE RECEPTOR SUBUNIT ALPHA"/>
    <property type="match status" value="1"/>
</dbReference>
<feature type="region of interest" description="Disordered" evidence="10">
    <location>
        <begin position="80"/>
        <end position="106"/>
    </location>
</feature>
<evidence type="ECO:0000256" key="1">
    <source>
        <dbReference type="ARBA" id="ARBA00008531"/>
    </source>
</evidence>
<comment type="subunit">
    <text evidence="2">Heterodimer of an alpha and a beta chain.</text>
</comment>
<evidence type="ECO:0000256" key="7">
    <source>
        <dbReference type="ARBA" id="ARBA00029433"/>
    </source>
</evidence>
<protein>
    <recommendedName>
        <fullName evidence="8">Signal recognition particle receptor subunit alpha homolog</fullName>
    </recommendedName>
    <alternativeName>
        <fullName evidence="9">Docking protein alpha</fullName>
    </alternativeName>
</protein>
<sequence length="425" mass="47702">MGYFCVFNKKGLVVHEEGRMPEYLNQVIASLDMSRLADSRKIRNQIMEYEIRGPLVYLSISRTPSLKAAVCDYLGESEQKTHQEDKKKADKGHKKRRWEDAGDEGELDYSTSSSVVNYFVDAVKKATIKKAFGLFKGEIDVNELKDKMTTHLISKNVSYQITKTLVEDIMSELAEEEIKSVSEKTFKEKMANVLSKLIPSVDHEEMLDRIRGHKGVFSICFVGVNGVGKSTSLAKICYWLLQNKLRVYIAACDTFRAGAIEQLKTHVERFKLGGHLVGFYEKGYGKDDASVARCAIQEAQHEGYDVILIDTAGRMHNKKNLMASLTKLMKINRPDHIIYVGEALVGSDSLDHIREFNKAIRDADQSRKIDSILLTKVDTVDDRIGQILNMAFSSHAPILFLGVGQSNSDLSKIGSEDIVSSLMSD</sequence>
<dbReference type="InterPro" id="IPR027417">
    <property type="entry name" value="P-loop_NTPase"/>
</dbReference>
<dbReference type="Gene3D" id="3.40.50.300">
    <property type="entry name" value="P-loop containing nucleotide triphosphate hydrolases"/>
    <property type="match status" value="1"/>
</dbReference>
<dbReference type="FunFam" id="3.40.50.300:FF:000566">
    <property type="entry name" value="Signal recognition particle receptor subunit alpha"/>
    <property type="match status" value="1"/>
</dbReference>
<dbReference type="VEuPathDB" id="MicrosporidiaDB:M970_100050"/>
<dbReference type="InterPro" id="IPR003593">
    <property type="entry name" value="AAA+_ATPase"/>
</dbReference>
<keyword evidence="3" id="KW-0547">Nucleotide-binding</keyword>
<dbReference type="InterPro" id="IPR000897">
    <property type="entry name" value="SRP54_GTPase_dom"/>
</dbReference>
<evidence type="ECO:0000256" key="8">
    <source>
        <dbReference type="ARBA" id="ARBA00071429"/>
    </source>
</evidence>
<keyword evidence="6 12" id="KW-0675">Receptor</keyword>
<dbReference type="GO" id="GO:0005789">
    <property type="term" value="C:endoplasmic reticulum membrane"/>
    <property type="evidence" value="ECO:0007669"/>
    <property type="project" value="TreeGrafter"/>
</dbReference>
<dbReference type="AlphaFoldDB" id="M1JLV1"/>
<dbReference type="GO" id="GO:0005525">
    <property type="term" value="F:GTP binding"/>
    <property type="evidence" value="ECO:0007669"/>
    <property type="project" value="UniProtKB-KW"/>
</dbReference>
<comment type="subcellular location">
    <subcellularLocation>
        <location evidence="7">Endomembrane system</location>
        <topology evidence="7">Peripheral membrane protein</topology>
        <orientation evidence="7">Cytoplasmic side</orientation>
    </subcellularLocation>
</comment>
<evidence type="ECO:0000256" key="2">
    <source>
        <dbReference type="ARBA" id="ARBA00011870"/>
    </source>
</evidence>
<dbReference type="GO" id="GO:0005047">
    <property type="term" value="F:signal recognition particle binding"/>
    <property type="evidence" value="ECO:0007669"/>
    <property type="project" value="TreeGrafter"/>
</dbReference>
<dbReference type="Pfam" id="PF00448">
    <property type="entry name" value="SRP54"/>
    <property type="match status" value="1"/>
</dbReference>
<reference evidence="12" key="1">
    <citation type="journal article" date="2013" name="Eukaryot. Cell">
        <title>Extremely Reduced Levels of Heterozygosity in the Vertebrate Pathogen Encephalitozoon cuniculi.</title>
        <authorList>
            <person name="Selman M."/>
            <person name="Sak B."/>
            <person name="Kvac M."/>
            <person name="Farinelli L."/>
            <person name="Weiss L.M."/>
            <person name="Corradi N."/>
        </authorList>
    </citation>
    <scope>NUCLEOTIDE SEQUENCE</scope>
</reference>
<keyword evidence="4" id="KW-0342">GTP-binding</keyword>
<dbReference type="GO" id="GO:0006614">
    <property type="term" value="P:SRP-dependent cotranslational protein targeting to membrane"/>
    <property type="evidence" value="ECO:0007669"/>
    <property type="project" value="InterPro"/>
</dbReference>
<evidence type="ECO:0000256" key="4">
    <source>
        <dbReference type="ARBA" id="ARBA00023134"/>
    </source>
</evidence>
<dbReference type="VEuPathDB" id="MicrosporidiaDB:AEWQ_100050"/>
<dbReference type="PROSITE" id="PS00300">
    <property type="entry name" value="SRP54"/>
    <property type="match status" value="1"/>
</dbReference>
<accession>M1JLV1</accession>
<dbReference type="CDD" id="cd17876">
    <property type="entry name" value="SRalpha_C"/>
    <property type="match status" value="1"/>
</dbReference>
<name>M1JLV1_ENCCN</name>
<dbReference type="VEuPathDB" id="MicrosporidiaDB:AEWR_100050"/>
<evidence type="ECO:0000256" key="3">
    <source>
        <dbReference type="ARBA" id="ARBA00022741"/>
    </source>
</evidence>
<gene>
    <name evidence="12" type="ORF">ECU10_0170</name>
</gene>
<dbReference type="SMART" id="SM00382">
    <property type="entry name" value="AAA"/>
    <property type="match status" value="1"/>
</dbReference>
<dbReference type="SMART" id="SM00962">
    <property type="entry name" value="SRP54"/>
    <property type="match status" value="1"/>
</dbReference>
<keyword evidence="5" id="KW-0472">Membrane</keyword>
<dbReference type="PANTHER" id="PTHR43134:SF1">
    <property type="entry name" value="SIGNAL RECOGNITION PARTICLE RECEPTOR SUBUNIT ALPHA"/>
    <property type="match status" value="1"/>
</dbReference>
<dbReference type="EMBL" id="KC513620">
    <property type="protein sequence ID" value="AGE96479.1"/>
    <property type="molecule type" value="Genomic_DNA"/>
</dbReference>
<evidence type="ECO:0000259" key="11">
    <source>
        <dbReference type="PROSITE" id="PS00300"/>
    </source>
</evidence>
<feature type="domain" description="SRP54-type proteins GTP-binding" evidence="11">
    <location>
        <begin position="397"/>
        <end position="410"/>
    </location>
</feature>
<evidence type="ECO:0000256" key="6">
    <source>
        <dbReference type="ARBA" id="ARBA00023170"/>
    </source>
</evidence>
<proteinExistence type="inferred from homology"/>
<dbReference type="VEuPathDB" id="MicrosporidiaDB:AEWD_100050"/>
<comment type="similarity">
    <text evidence="1">Belongs to the GTP-binding SRP family.</text>
</comment>
<organism evidence="12">
    <name type="scientific">Encephalitozoon cuniculi</name>
    <name type="common">Microsporidian parasite</name>
    <dbReference type="NCBI Taxonomy" id="6035"/>
    <lineage>
        <taxon>Eukaryota</taxon>
        <taxon>Fungi</taxon>
        <taxon>Fungi incertae sedis</taxon>
        <taxon>Microsporidia</taxon>
        <taxon>Unikaryonidae</taxon>
        <taxon>Encephalitozoon</taxon>
    </lineage>
</organism>
<evidence type="ECO:0000313" key="12">
    <source>
        <dbReference type="EMBL" id="AGE96479.1"/>
    </source>
</evidence>
<evidence type="ECO:0000256" key="5">
    <source>
        <dbReference type="ARBA" id="ARBA00023136"/>
    </source>
</evidence>
<evidence type="ECO:0000256" key="9">
    <source>
        <dbReference type="ARBA" id="ARBA00081194"/>
    </source>
</evidence>
<evidence type="ECO:0000256" key="10">
    <source>
        <dbReference type="SAM" id="MobiDB-lite"/>
    </source>
</evidence>